<proteinExistence type="predicted"/>
<protein>
    <submittedName>
        <fullName evidence="1">Uncharacterized protein</fullName>
    </submittedName>
</protein>
<organism evidence="1 2">
    <name type="scientific">Halpernia frigidisoli</name>
    <dbReference type="NCBI Taxonomy" id="1125876"/>
    <lineage>
        <taxon>Bacteria</taxon>
        <taxon>Pseudomonadati</taxon>
        <taxon>Bacteroidota</taxon>
        <taxon>Flavobacteriia</taxon>
        <taxon>Flavobacteriales</taxon>
        <taxon>Weeksellaceae</taxon>
        <taxon>Chryseobacterium group</taxon>
        <taxon>Halpernia</taxon>
    </lineage>
</organism>
<dbReference type="EMBL" id="FOQT01000005">
    <property type="protein sequence ID" value="SFI55916.1"/>
    <property type="molecule type" value="Genomic_DNA"/>
</dbReference>
<evidence type="ECO:0000313" key="1">
    <source>
        <dbReference type="EMBL" id="SFI55916.1"/>
    </source>
</evidence>
<sequence length="156" mass="17536">MKYLSIFIFLMFSLNSCKKDEKVVESSLEKDSVKLNNILKNDTGDLNSLKVDNLNVKPEKGKTVFSRDGESLFYFDTRSNLGEIKIDGNSYVLDMLNFTDNEYRISGNGIKITATEGNFEDMKGDCLSGNFPKMKVDMNGKVVVLNNISVQDCPAY</sequence>
<dbReference type="AlphaFoldDB" id="A0A1I3J723"/>
<name>A0A1I3J723_9FLAO</name>
<dbReference type="OrthoDB" id="1260293at2"/>
<dbReference type="Proteomes" id="UP000198931">
    <property type="component" value="Unassembled WGS sequence"/>
</dbReference>
<dbReference type="RefSeq" id="WP_143093404.1">
    <property type="nucleotide sequence ID" value="NZ_FOQT01000005.1"/>
</dbReference>
<gene>
    <name evidence="1" type="ORF">SAMN05443292_2963</name>
</gene>
<keyword evidence="2" id="KW-1185">Reference proteome</keyword>
<reference evidence="1 2" key="1">
    <citation type="submission" date="2016-10" db="EMBL/GenBank/DDBJ databases">
        <authorList>
            <person name="de Groot N.N."/>
        </authorList>
    </citation>
    <scope>NUCLEOTIDE SEQUENCE [LARGE SCALE GENOMIC DNA]</scope>
    <source>
        <strain evidence="1 2">DSM 26000</strain>
    </source>
</reference>
<accession>A0A1I3J723</accession>
<evidence type="ECO:0000313" key="2">
    <source>
        <dbReference type="Proteomes" id="UP000198931"/>
    </source>
</evidence>